<dbReference type="Proteomes" id="UP001141434">
    <property type="component" value="Unassembled WGS sequence"/>
</dbReference>
<comment type="caution">
    <text evidence="1">The sequence shown here is derived from an EMBL/GenBank/DDBJ whole genome shotgun (WGS) entry which is preliminary data.</text>
</comment>
<protein>
    <submittedName>
        <fullName evidence="1">Uncharacterized protein</fullName>
    </submittedName>
</protein>
<dbReference type="AlphaFoldDB" id="A0A9W9ES69"/>
<evidence type="ECO:0000313" key="1">
    <source>
        <dbReference type="EMBL" id="KAJ5087037.1"/>
    </source>
</evidence>
<dbReference type="EMBL" id="JAPMSZ010000010">
    <property type="protein sequence ID" value="KAJ5087037.1"/>
    <property type="molecule type" value="Genomic_DNA"/>
</dbReference>
<dbReference type="RefSeq" id="XP_056509162.1">
    <property type="nucleotide sequence ID" value="XM_056658869.1"/>
</dbReference>
<accession>A0A9W9ES69</accession>
<name>A0A9W9ES69_9EURO</name>
<sequence>MSTFYKIGTGACGSVWALSDAGPPFKRGDGSKDRSLENDFHMHQRAIASFSRFRGLETPSHVDPRIRVPECHR</sequence>
<gene>
    <name evidence="1" type="ORF">NUU61_008344</name>
</gene>
<organism evidence="1 2">
    <name type="scientific">Penicillium alfredii</name>
    <dbReference type="NCBI Taxonomy" id="1506179"/>
    <lineage>
        <taxon>Eukaryota</taxon>
        <taxon>Fungi</taxon>
        <taxon>Dikarya</taxon>
        <taxon>Ascomycota</taxon>
        <taxon>Pezizomycotina</taxon>
        <taxon>Eurotiomycetes</taxon>
        <taxon>Eurotiomycetidae</taxon>
        <taxon>Eurotiales</taxon>
        <taxon>Aspergillaceae</taxon>
        <taxon>Penicillium</taxon>
    </lineage>
</organism>
<dbReference type="OrthoDB" id="2993351at2759"/>
<reference evidence="1" key="1">
    <citation type="submission" date="2022-11" db="EMBL/GenBank/DDBJ databases">
        <authorList>
            <person name="Petersen C."/>
        </authorList>
    </citation>
    <scope>NUCLEOTIDE SEQUENCE</scope>
    <source>
        <strain evidence="1">IBT 34128</strain>
    </source>
</reference>
<keyword evidence="2" id="KW-1185">Reference proteome</keyword>
<dbReference type="GeneID" id="81398038"/>
<evidence type="ECO:0000313" key="2">
    <source>
        <dbReference type="Proteomes" id="UP001141434"/>
    </source>
</evidence>
<proteinExistence type="predicted"/>
<reference evidence="1" key="2">
    <citation type="journal article" date="2023" name="IMA Fungus">
        <title>Comparative genomic study of the Penicillium genus elucidates a diverse pangenome and 15 lateral gene transfer events.</title>
        <authorList>
            <person name="Petersen C."/>
            <person name="Sorensen T."/>
            <person name="Nielsen M.R."/>
            <person name="Sondergaard T.E."/>
            <person name="Sorensen J.L."/>
            <person name="Fitzpatrick D.A."/>
            <person name="Frisvad J.C."/>
            <person name="Nielsen K.L."/>
        </authorList>
    </citation>
    <scope>NUCLEOTIDE SEQUENCE</scope>
    <source>
        <strain evidence="1">IBT 34128</strain>
    </source>
</reference>